<proteinExistence type="predicted"/>
<accession>A0A060IDE7</accession>
<organism evidence="1 2">
    <name type="scientific">Rhizobium etli bv. mimosae str. IE4771</name>
    <dbReference type="NCBI Taxonomy" id="1432050"/>
    <lineage>
        <taxon>Bacteria</taxon>
        <taxon>Pseudomonadati</taxon>
        <taxon>Pseudomonadota</taxon>
        <taxon>Alphaproteobacteria</taxon>
        <taxon>Hyphomicrobiales</taxon>
        <taxon>Rhizobiaceae</taxon>
        <taxon>Rhizobium/Agrobacterium group</taxon>
        <taxon>Rhizobium</taxon>
    </lineage>
</organism>
<protein>
    <submittedName>
        <fullName evidence="1">Uncharacterized protein</fullName>
    </submittedName>
</protein>
<dbReference type="EMBL" id="CP006988">
    <property type="protein sequence ID" value="AIC29736.1"/>
    <property type="molecule type" value="Genomic_DNA"/>
</dbReference>
<dbReference type="HOGENOM" id="CLU_2247895_0_0_5"/>
<keyword evidence="1" id="KW-0614">Plasmid</keyword>
<gene>
    <name evidence="1" type="ORF">IE4771_PB00001</name>
</gene>
<sequence length="104" mass="11182">MSCCVPASFWRSKPNGGSQGKAVGHHSTTSSVEVLGSLTSVKTLKNSLLVCGVGVVGLLPRVVRSEVFERYRGRFQSLVETGAPSKSREGVLNWLIAERPLVLQ</sequence>
<evidence type="ECO:0000313" key="2">
    <source>
        <dbReference type="Proteomes" id="UP000027180"/>
    </source>
</evidence>
<geneLocation type="plasmid" evidence="1 2">
    <name>pRetIE4771b</name>
</geneLocation>
<reference evidence="1 2" key="1">
    <citation type="submission" date="2013-12" db="EMBL/GenBank/DDBJ databases">
        <title>Complete genome sequence of Rhizobium etli bv. mimosae IE4771.</title>
        <authorList>
            <person name="Bustos P."/>
            <person name="Santamaria R.I."/>
            <person name="Lozano L."/>
            <person name="Ormeno-Orrillo E."/>
            <person name="Rogel M.A."/>
            <person name="Romero D."/>
            <person name="Cevallos M.A."/>
            <person name="Martinez-Romero E."/>
            <person name="Gonzalez V."/>
        </authorList>
    </citation>
    <scope>NUCLEOTIDE SEQUENCE [LARGE SCALE GENOMIC DNA]</scope>
    <source>
        <strain evidence="1 2">IE4771</strain>
        <plasmid evidence="2">Plasmid pRetIE4771b</plasmid>
    </source>
</reference>
<dbReference type="KEGG" id="rei:IE4771_PB00001"/>
<dbReference type="AlphaFoldDB" id="A0A060IDE7"/>
<dbReference type="Proteomes" id="UP000027180">
    <property type="component" value="Plasmid pRetIE4771b"/>
</dbReference>
<name>A0A060IDE7_RHIET</name>
<evidence type="ECO:0000313" key="1">
    <source>
        <dbReference type="EMBL" id="AIC29736.1"/>
    </source>
</evidence>